<accession>A0AAD7LZC1</accession>
<feature type="domain" description="PHD-type" evidence="8">
    <location>
        <begin position="175"/>
        <end position="295"/>
    </location>
</feature>
<dbReference type="SUPFAM" id="SSF57903">
    <property type="entry name" value="FYVE/PHD zinc finger"/>
    <property type="match status" value="1"/>
</dbReference>
<comment type="caution">
    <text evidence="9">The sequence shown here is derived from an EMBL/GenBank/DDBJ whole genome shotgun (WGS) entry which is preliminary data.</text>
</comment>
<evidence type="ECO:0000256" key="1">
    <source>
        <dbReference type="ARBA" id="ARBA00022723"/>
    </source>
</evidence>
<evidence type="ECO:0000259" key="8">
    <source>
        <dbReference type="PROSITE" id="PS51805"/>
    </source>
</evidence>
<dbReference type="CDD" id="cd15571">
    <property type="entry name" value="ePHD"/>
    <property type="match status" value="1"/>
</dbReference>
<keyword evidence="5" id="KW-0804">Transcription</keyword>
<keyword evidence="10" id="KW-1185">Reference proteome</keyword>
<dbReference type="GO" id="GO:0045893">
    <property type="term" value="P:positive regulation of DNA-templated transcription"/>
    <property type="evidence" value="ECO:0007669"/>
    <property type="project" value="TreeGrafter"/>
</dbReference>
<dbReference type="Gene3D" id="3.30.40.10">
    <property type="entry name" value="Zinc/RING finger domain, C3HC4 (zinc finger)"/>
    <property type="match status" value="2"/>
</dbReference>
<protein>
    <submittedName>
        <fullName evidence="9">Histone-lysine N-methyltransferase</fullName>
    </submittedName>
</protein>
<dbReference type="Pfam" id="PF13832">
    <property type="entry name" value="zf-HC5HC2H_2"/>
    <property type="match status" value="1"/>
</dbReference>
<dbReference type="GO" id="GO:0008270">
    <property type="term" value="F:zinc ion binding"/>
    <property type="evidence" value="ECO:0007669"/>
    <property type="project" value="UniProtKB-KW"/>
</dbReference>
<dbReference type="GO" id="GO:0035097">
    <property type="term" value="C:histone methyltransferase complex"/>
    <property type="evidence" value="ECO:0007669"/>
    <property type="project" value="TreeGrafter"/>
</dbReference>
<name>A0AAD7LZC1_QUISA</name>
<proteinExistence type="predicted"/>
<dbReference type="GO" id="GO:0042800">
    <property type="term" value="F:histone H3K4 methyltransferase activity"/>
    <property type="evidence" value="ECO:0007669"/>
    <property type="project" value="TreeGrafter"/>
</dbReference>
<dbReference type="PROSITE" id="PS51805">
    <property type="entry name" value="EPHD"/>
    <property type="match status" value="1"/>
</dbReference>
<dbReference type="AlphaFoldDB" id="A0AAD7LZC1"/>
<dbReference type="SMART" id="SM00249">
    <property type="entry name" value="PHD"/>
    <property type="match status" value="2"/>
</dbReference>
<dbReference type="InterPro" id="IPR019787">
    <property type="entry name" value="Znf_PHD-finger"/>
</dbReference>
<gene>
    <name evidence="9" type="ORF">O6P43_015731</name>
</gene>
<dbReference type="KEGG" id="qsa:O6P43_015731"/>
<dbReference type="InterPro" id="IPR013083">
    <property type="entry name" value="Znf_RING/FYVE/PHD"/>
</dbReference>
<dbReference type="InterPro" id="IPR034732">
    <property type="entry name" value="EPHD"/>
</dbReference>
<dbReference type="PANTHER" id="PTHR45838">
    <property type="entry name" value="HISTONE-LYSINE-N-METHYLTRANSFERASE 2 KMT2 FAMILY MEMBER"/>
    <property type="match status" value="1"/>
</dbReference>
<keyword evidence="2 6" id="KW-0863">Zinc-finger</keyword>
<evidence type="ECO:0000256" key="5">
    <source>
        <dbReference type="ARBA" id="ARBA00023163"/>
    </source>
</evidence>
<reference evidence="9" key="1">
    <citation type="journal article" date="2023" name="Science">
        <title>Elucidation of the pathway for biosynthesis of saponin adjuvants from the soapbark tree.</title>
        <authorList>
            <person name="Reed J."/>
            <person name="Orme A."/>
            <person name="El-Demerdash A."/>
            <person name="Owen C."/>
            <person name="Martin L.B.B."/>
            <person name="Misra R.C."/>
            <person name="Kikuchi S."/>
            <person name="Rejzek M."/>
            <person name="Martin A.C."/>
            <person name="Harkess A."/>
            <person name="Leebens-Mack J."/>
            <person name="Louveau T."/>
            <person name="Stephenson M.J."/>
            <person name="Osbourn A."/>
        </authorList>
    </citation>
    <scope>NUCLEOTIDE SEQUENCE</scope>
    <source>
        <strain evidence="9">S10</strain>
    </source>
</reference>
<dbReference type="Proteomes" id="UP001163823">
    <property type="component" value="Chromosome 6"/>
</dbReference>
<evidence type="ECO:0000313" key="9">
    <source>
        <dbReference type="EMBL" id="KAJ7966226.1"/>
    </source>
</evidence>
<evidence type="ECO:0000256" key="3">
    <source>
        <dbReference type="ARBA" id="ARBA00022833"/>
    </source>
</evidence>
<dbReference type="PANTHER" id="PTHR45838:SF4">
    <property type="entry name" value="HISTONE-LYSINE N-METHYLTRANSFERASE TRITHORAX"/>
    <property type="match status" value="1"/>
</dbReference>
<dbReference type="EMBL" id="JARAOO010000006">
    <property type="protein sequence ID" value="KAJ7966226.1"/>
    <property type="molecule type" value="Genomic_DNA"/>
</dbReference>
<keyword evidence="4" id="KW-0805">Transcription regulation</keyword>
<dbReference type="PROSITE" id="PS50016">
    <property type="entry name" value="ZF_PHD_2"/>
    <property type="match status" value="1"/>
</dbReference>
<dbReference type="Pfam" id="PF13831">
    <property type="entry name" value="PHD_2"/>
    <property type="match status" value="1"/>
</dbReference>
<organism evidence="9 10">
    <name type="scientific">Quillaja saponaria</name>
    <name type="common">Soap bark tree</name>
    <dbReference type="NCBI Taxonomy" id="32244"/>
    <lineage>
        <taxon>Eukaryota</taxon>
        <taxon>Viridiplantae</taxon>
        <taxon>Streptophyta</taxon>
        <taxon>Embryophyta</taxon>
        <taxon>Tracheophyta</taxon>
        <taxon>Spermatophyta</taxon>
        <taxon>Magnoliopsida</taxon>
        <taxon>eudicotyledons</taxon>
        <taxon>Gunneridae</taxon>
        <taxon>Pentapetalae</taxon>
        <taxon>rosids</taxon>
        <taxon>fabids</taxon>
        <taxon>Fabales</taxon>
        <taxon>Quillajaceae</taxon>
        <taxon>Quillaja</taxon>
    </lineage>
</organism>
<evidence type="ECO:0000313" key="10">
    <source>
        <dbReference type="Proteomes" id="UP001163823"/>
    </source>
</evidence>
<dbReference type="InterPro" id="IPR011011">
    <property type="entry name" value="Znf_FYVE_PHD"/>
</dbReference>
<keyword evidence="3" id="KW-0862">Zinc</keyword>
<sequence>MLKIGSMGFAKEVLKYLFKSTIALLFWQSDAYCCVCGSSSKDGINCLLECSQCLIRVHQACYGVPAVPKGHWCCRPCRTSSKNIVCVLCGYGGGAMTRALRTRTIVKSLLKAWDIEAKCQRGHTTSTGCFEKEVGAFPPLGYSPDDLFPLLRPESLETSTKDLRKVDMQKQLDVQQRSLYCFSYLKVHNSVTDGVLDATVKQWVHMVCGLWTPTTRCPNVDTMSAFDVSGVSCPRADVVCSVCNRWGGSCIKCRVENCSVQFHPWCAHQKGLLQSETEGVDDENVGFYGRCEFHAVDPICESNQDSVDTETASLEERELTCARTVGYKGRRRDGIRYNPCGQLKSKGGCIVPQEQLNAWIHINDQKFYAQGLPKLSISDVEYDCRVYSSLQYLLHAFTHFFLNFLMIIGELQS</sequence>
<evidence type="ECO:0000256" key="2">
    <source>
        <dbReference type="ARBA" id="ARBA00022771"/>
    </source>
</evidence>
<evidence type="ECO:0000256" key="4">
    <source>
        <dbReference type="ARBA" id="ARBA00023015"/>
    </source>
</evidence>
<evidence type="ECO:0000259" key="7">
    <source>
        <dbReference type="PROSITE" id="PS50016"/>
    </source>
</evidence>
<evidence type="ECO:0000256" key="6">
    <source>
        <dbReference type="PROSITE-ProRule" id="PRU00146"/>
    </source>
</evidence>
<keyword evidence="1" id="KW-0479">Metal-binding</keyword>
<dbReference type="InterPro" id="IPR001965">
    <property type="entry name" value="Znf_PHD"/>
</dbReference>
<feature type="domain" description="PHD-type" evidence="7">
    <location>
        <begin position="30"/>
        <end position="80"/>
    </location>
</feature>